<evidence type="ECO:0000259" key="5">
    <source>
        <dbReference type="Pfam" id="PF04542"/>
    </source>
</evidence>
<dbReference type="RefSeq" id="WP_124539366.1">
    <property type="nucleotide sequence ID" value="NZ_QUSW01000001.1"/>
</dbReference>
<reference evidence="7 8" key="1">
    <citation type="submission" date="2018-08" db="EMBL/GenBank/DDBJ databases">
        <authorList>
            <person name="Khan S.A."/>
            <person name="Jeon C.O."/>
            <person name="Chun B.H."/>
            <person name="Jeong S.E."/>
        </authorList>
    </citation>
    <scope>NUCLEOTIDE SEQUENCE [LARGE SCALE GENOMIC DNA]</scope>
    <source>
        <strain evidence="7 8">S-16</strain>
    </source>
</reference>
<proteinExistence type="predicted"/>
<dbReference type="PRINTS" id="PR00046">
    <property type="entry name" value="SIGMA70FCT"/>
</dbReference>
<dbReference type="InterPro" id="IPR007630">
    <property type="entry name" value="RNA_pol_sigma70_r4"/>
</dbReference>
<dbReference type="GO" id="GO:0016987">
    <property type="term" value="F:sigma factor activity"/>
    <property type="evidence" value="ECO:0007669"/>
    <property type="project" value="UniProtKB-KW"/>
</dbReference>
<evidence type="ECO:0000256" key="1">
    <source>
        <dbReference type="ARBA" id="ARBA00023015"/>
    </source>
</evidence>
<dbReference type="Pfam" id="PF04542">
    <property type="entry name" value="Sigma70_r2"/>
    <property type="match status" value="1"/>
</dbReference>
<dbReference type="SUPFAM" id="SSF88946">
    <property type="entry name" value="Sigma2 domain of RNA polymerase sigma factors"/>
    <property type="match status" value="1"/>
</dbReference>
<evidence type="ECO:0000256" key="4">
    <source>
        <dbReference type="ARBA" id="ARBA00023163"/>
    </source>
</evidence>
<dbReference type="Gene3D" id="1.10.1740.10">
    <property type="match status" value="1"/>
</dbReference>
<dbReference type="InterPro" id="IPR013324">
    <property type="entry name" value="RNA_pol_sigma_r3/r4-like"/>
</dbReference>
<evidence type="ECO:0000256" key="3">
    <source>
        <dbReference type="ARBA" id="ARBA00023125"/>
    </source>
</evidence>
<evidence type="ECO:0000256" key="2">
    <source>
        <dbReference type="ARBA" id="ARBA00023082"/>
    </source>
</evidence>
<feature type="domain" description="RNA polymerase sigma-70 region 2" evidence="5">
    <location>
        <begin position="35"/>
        <end position="102"/>
    </location>
</feature>
<keyword evidence="8" id="KW-1185">Reference proteome</keyword>
<feature type="domain" description="RNA polymerase sigma-70 region 4" evidence="6">
    <location>
        <begin position="189"/>
        <end position="236"/>
    </location>
</feature>
<dbReference type="GO" id="GO:0003677">
    <property type="term" value="F:DNA binding"/>
    <property type="evidence" value="ECO:0007669"/>
    <property type="project" value="UniProtKB-KW"/>
</dbReference>
<name>A0A3N7HWF2_9BURK</name>
<sequence length="247" mass="27563">MTTLAPSPPRPDAAQDAALWARYLGGTDNTCRDALVTRYERLVRILAARAYSNRISPELEFDDYYQFGMLGLLQALDRFDPAAGVRFETFASRRVAGAILDGVVTLSEKQQQIATRQRAIKERAASVREGSSPREDAFQRLADVAVGLALGFLLEDTGLYVSEERAYPDNSYSGLELRQLKKSVQAAVRQLPDQERRLVTLHYMQQHGFDEIGVQWSLTKGRISQIHRSALKRLRALLKPDGDGAAP</sequence>
<keyword evidence="2" id="KW-0731">Sigma factor</keyword>
<protein>
    <submittedName>
        <fullName evidence="7">Sigma-70 family RNA polymerase sigma factor</fullName>
    </submittedName>
</protein>
<dbReference type="Proteomes" id="UP000267464">
    <property type="component" value="Unassembled WGS sequence"/>
</dbReference>
<dbReference type="InterPro" id="IPR007627">
    <property type="entry name" value="RNA_pol_sigma70_r2"/>
</dbReference>
<keyword evidence="4" id="KW-0804">Transcription</keyword>
<dbReference type="AlphaFoldDB" id="A0A3N7HWF2"/>
<dbReference type="InterPro" id="IPR000943">
    <property type="entry name" value="RNA_pol_sigma70"/>
</dbReference>
<accession>A0A3N7HWF2</accession>
<evidence type="ECO:0000313" key="8">
    <source>
        <dbReference type="Proteomes" id="UP000267464"/>
    </source>
</evidence>
<organism evidence="7 8">
    <name type="scientific">Piscinibacter terrae</name>
    <dbReference type="NCBI Taxonomy" id="2496871"/>
    <lineage>
        <taxon>Bacteria</taxon>
        <taxon>Pseudomonadati</taxon>
        <taxon>Pseudomonadota</taxon>
        <taxon>Betaproteobacteria</taxon>
        <taxon>Burkholderiales</taxon>
        <taxon>Sphaerotilaceae</taxon>
        <taxon>Piscinibacter</taxon>
    </lineage>
</organism>
<dbReference type="Gene3D" id="1.20.140.160">
    <property type="match status" value="1"/>
</dbReference>
<dbReference type="GO" id="GO:0006352">
    <property type="term" value="P:DNA-templated transcription initiation"/>
    <property type="evidence" value="ECO:0007669"/>
    <property type="project" value="InterPro"/>
</dbReference>
<gene>
    <name evidence="7" type="ORF">DZC73_06670</name>
</gene>
<dbReference type="OrthoDB" id="8481770at2"/>
<comment type="caution">
    <text evidence="7">The sequence shown here is derived from an EMBL/GenBank/DDBJ whole genome shotgun (WGS) entry which is preliminary data.</text>
</comment>
<dbReference type="InterPro" id="IPR014284">
    <property type="entry name" value="RNA_pol_sigma-70_dom"/>
</dbReference>
<reference evidence="7 8" key="2">
    <citation type="submission" date="2018-12" db="EMBL/GenBank/DDBJ databases">
        <title>Rhizobacter gummiphilus sp. nov., a rubber-degrading bacterium isolated from the soil of a botanical garden in Japan.</title>
        <authorList>
            <person name="Shunsuke S.S."/>
        </authorList>
    </citation>
    <scope>NUCLEOTIDE SEQUENCE [LARGE SCALE GENOMIC DNA]</scope>
    <source>
        <strain evidence="7 8">S-16</strain>
    </source>
</reference>
<keyword evidence="3" id="KW-0238">DNA-binding</keyword>
<dbReference type="Pfam" id="PF04545">
    <property type="entry name" value="Sigma70_r4"/>
    <property type="match status" value="1"/>
</dbReference>
<dbReference type="NCBIfam" id="TIGR02937">
    <property type="entry name" value="sigma70-ECF"/>
    <property type="match status" value="1"/>
</dbReference>
<dbReference type="PANTHER" id="PTHR30385">
    <property type="entry name" value="SIGMA FACTOR F FLAGELLAR"/>
    <property type="match status" value="1"/>
</dbReference>
<evidence type="ECO:0000313" key="7">
    <source>
        <dbReference type="EMBL" id="RQP26674.1"/>
    </source>
</evidence>
<dbReference type="SUPFAM" id="SSF88659">
    <property type="entry name" value="Sigma3 and sigma4 domains of RNA polymerase sigma factors"/>
    <property type="match status" value="1"/>
</dbReference>
<dbReference type="EMBL" id="QUSW01000001">
    <property type="protein sequence ID" value="RQP26674.1"/>
    <property type="molecule type" value="Genomic_DNA"/>
</dbReference>
<evidence type="ECO:0000259" key="6">
    <source>
        <dbReference type="Pfam" id="PF04545"/>
    </source>
</evidence>
<keyword evidence="1" id="KW-0805">Transcription regulation</keyword>
<dbReference type="InterPro" id="IPR013325">
    <property type="entry name" value="RNA_pol_sigma_r2"/>
</dbReference>